<reference evidence="1" key="1">
    <citation type="submission" date="2023-07" db="EMBL/GenBank/DDBJ databases">
        <title>Two novel species in the genus Flavivirga.</title>
        <authorList>
            <person name="Kwon K."/>
        </authorList>
    </citation>
    <scope>NUCLEOTIDE SEQUENCE</scope>
    <source>
        <strain evidence="1">KACC 14158</strain>
    </source>
</reference>
<proteinExistence type="predicted"/>
<gene>
    <name evidence="1" type="ORF">Q4Q40_18705</name>
</gene>
<comment type="caution">
    <text evidence="1">The sequence shown here is derived from an EMBL/GenBank/DDBJ whole genome shotgun (WGS) entry which is preliminary data.</text>
</comment>
<keyword evidence="2" id="KW-1185">Reference proteome</keyword>
<organism evidence="1 2">
    <name type="scientific">Flavivirga jejuensis</name>
    <dbReference type="NCBI Taxonomy" id="870487"/>
    <lineage>
        <taxon>Bacteria</taxon>
        <taxon>Pseudomonadati</taxon>
        <taxon>Bacteroidota</taxon>
        <taxon>Flavobacteriia</taxon>
        <taxon>Flavobacteriales</taxon>
        <taxon>Flavobacteriaceae</taxon>
        <taxon>Flavivirga</taxon>
    </lineage>
</organism>
<accession>A0ABT8WSU0</accession>
<protein>
    <submittedName>
        <fullName evidence="1">Uncharacterized protein</fullName>
    </submittedName>
</protein>
<dbReference type="RefSeq" id="WP_303303505.1">
    <property type="nucleotide sequence ID" value="NZ_BAABDA010000028.1"/>
</dbReference>
<sequence>MKQQSRTTLKILRNMLILALLILPLTMLGQNMDAMNKIDIKLDDGTTVILYGQSSKVIGQKTNKYYMLPTGLKIGSKPDGTPEFLFAKFTTEEREVQGGIGGAIMHFLMEWGLTPEQKVELERKLAAKKKGAKFMGAIPMSLDDKADSFRIISATMSDNKRTSSLVTSGKAPLIEGGKAAAASQLDKYGAQLLASTFEKANSITDLSVVLDYYFTLQTPAVKGKIVFDWTKLATQYDKISAEYKESHNGHWFWKHNEKQSYDEVRSHFDFLRESEVIRFEWEEMLNDERVTVIREAFFQYFLNAFTDLGDSNSDEATGAMTLADTLAVPDIRKGNSYTYKTSLSKTSIKRKTKVIDLREVRLAVKQPHQIVGNLASWYDQVKDNPKCIYSVNLNDPFFKHRDIRFVLDLEAKEMFDEAINYVTVNVRKKRSSGNDYEDHLTIDKVFIEKNGITGVKTYARGEDTDSSAYEYQAQWSLSGGNIYPKNPRWQTGAWEGVTLEPPVTPRTVELEADIDELKNSGITRITAQIAYKQFDKEVRSNIQLSTQKGEPIINKKIFVDKDTNGYVYRLIINHKKEKKLVLPWEPMVNDNYIYAVIPEDLMDTESEVFKIAKKTGEDIVKKASEKVLDKFEELFKSN</sequence>
<dbReference type="Proteomes" id="UP001176806">
    <property type="component" value="Unassembled WGS sequence"/>
</dbReference>
<evidence type="ECO:0000313" key="2">
    <source>
        <dbReference type="Proteomes" id="UP001176806"/>
    </source>
</evidence>
<evidence type="ECO:0000313" key="1">
    <source>
        <dbReference type="EMBL" id="MDO5976234.1"/>
    </source>
</evidence>
<dbReference type="EMBL" id="JAUOEL010000007">
    <property type="protein sequence ID" value="MDO5976234.1"/>
    <property type="molecule type" value="Genomic_DNA"/>
</dbReference>
<name>A0ABT8WSU0_9FLAO</name>